<protein>
    <submittedName>
        <fullName evidence="9">AI-2E family transporter</fullName>
    </submittedName>
</protein>
<feature type="transmembrane region" description="Helical" evidence="8">
    <location>
        <begin position="20"/>
        <end position="52"/>
    </location>
</feature>
<evidence type="ECO:0000256" key="4">
    <source>
        <dbReference type="ARBA" id="ARBA00022475"/>
    </source>
</evidence>
<proteinExistence type="inferred from homology"/>
<dbReference type="InterPro" id="IPR002549">
    <property type="entry name" value="AI-2E-like"/>
</dbReference>
<reference evidence="9 11" key="1">
    <citation type="submission" date="2016-05" db="EMBL/GenBank/DDBJ databases">
        <title>Genome Sequence of Pseudomonas citronellolis Strain SJTE-3, an Estrogens and Persistent Organic Pollutants degradation strain.</title>
        <authorList>
            <person name="Liang R."/>
        </authorList>
    </citation>
    <scope>NUCLEOTIDE SEQUENCE [LARGE SCALE GENOMIC DNA]</scope>
    <source>
        <strain evidence="9 11">SJTE-3</strain>
    </source>
</reference>
<dbReference type="GO" id="GO:0005886">
    <property type="term" value="C:plasma membrane"/>
    <property type="evidence" value="ECO:0007669"/>
    <property type="project" value="UniProtKB-SubCell"/>
</dbReference>
<feature type="transmembrane region" description="Helical" evidence="8">
    <location>
        <begin position="64"/>
        <end position="93"/>
    </location>
</feature>
<dbReference type="EMBL" id="JARJLR010000531">
    <property type="protein sequence ID" value="MDF3846372.1"/>
    <property type="molecule type" value="Genomic_DNA"/>
</dbReference>
<feature type="transmembrane region" description="Helical" evidence="8">
    <location>
        <begin position="278"/>
        <end position="301"/>
    </location>
</feature>
<dbReference type="PANTHER" id="PTHR21716:SF53">
    <property type="entry name" value="PERMEASE PERM-RELATED"/>
    <property type="match status" value="1"/>
</dbReference>
<reference evidence="10" key="2">
    <citation type="submission" date="2023-03" db="EMBL/GenBank/DDBJ databases">
        <title>Draft assemblies of triclosan tolerant bacteria isolated from returned activated sludge.</title>
        <authorList>
            <person name="Van Hamelsveld S."/>
        </authorList>
    </citation>
    <scope>NUCLEOTIDE SEQUENCE</scope>
    <source>
        <strain evidence="10">GW210015_S63</strain>
    </source>
</reference>
<keyword evidence="4" id="KW-1003">Cell membrane</keyword>
<name>A0A1A9KGR6_9PSED</name>
<evidence type="ECO:0000256" key="6">
    <source>
        <dbReference type="ARBA" id="ARBA00022989"/>
    </source>
</evidence>
<dbReference type="Proteomes" id="UP001220662">
    <property type="component" value="Unassembled WGS sequence"/>
</dbReference>
<organism evidence="9 11">
    <name type="scientific">Pseudomonas citronellolis</name>
    <dbReference type="NCBI Taxonomy" id="53408"/>
    <lineage>
        <taxon>Bacteria</taxon>
        <taxon>Pseudomonadati</taxon>
        <taxon>Pseudomonadota</taxon>
        <taxon>Gammaproteobacteria</taxon>
        <taxon>Pseudomonadales</taxon>
        <taxon>Pseudomonadaceae</taxon>
        <taxon>Pseudomonas</taxon>
    </lineage>
</organism>
<gene>
    <name evidence="9" type="ORF">A9C11_23315</name>
    <name evidence="10" type="ORF">P3W55_32160</name>
</gene>
<dbReference type="Pfam" id="PF01594">
    <property type="entry name" value="AI-2E_transport"/>
    <property type="match status" value="1"/>
</dbReference>
<feature type="transmembrane region" description="Helical" evidence="8">
    <location>
        <begin position="217"/>
        <end position="236"/>
    </location>
</feature>
<evidence type="ECO:0000256" key="3">
    <source>
        <dbReference type="ARBA" id="ARBA00022448"/>
    </source>
</evidence>
<sequence>MLKVLQGWMQRYFSDEEAVVLAVILALGFTVILAFGSMLAPVLAAMVIAFLIKGLQGHLERLRVPRLFALWLVYALFLGMLALFLLVLVPLIWKQLFTLLNELPRMFGEWQSVLLMLPERYPAMVTEEQVLRLIETARNELGQLGQWALTFSLSGLPVLVNVMIYLVLVPILVFFFLKDRRRFYNWFRSYLPRERGLMKQVWAEMDKQIANYIRGKVIEIIITGGVTYVAFVALGLNYAALLALLVGLSVVVPYIGAVVVTVPVALIALFQWGWSDQFIYLMAAHAIIQALDGNVLVPLLFSEAVNLHPVAIICAVLLFGGLWGFWGVFFAIPLATLVKAVLDAWPRQPEAQPQVSPMM</sequence>
<comment type="similarity">
    <text evidence="2">Belongs to the autoinducer-2 exporter (AI-2E) (TC 2.A.86) family.</text>
</comment>
<dbReference type="AlphaFoldDB" id="A0A1A9KGR6"/>
<keyword evidence="6 8" id="KW-1133">Transmembrane helix</keyword>
<dbReference type="RefSeq" id="WP_009620612.1">
    <property type="nucleotide sequence ID" value="NZ_BDGS01000001.1"/>
</dbReference>
<dbReference type="GO" id="GO:0055085">
    <property type="term" value="P:transmembrane transport"/>
    <property type="evidence" value="ECO:0007669"/>
    <property type="project" value="TreeGrafter"/>
</dbReference>
<evidence type="ECO:0000256" key="1">
    <source>
        <dbReference type="ARBA" id="ARBA00004651"/>
    </source>
</evidence>
<evidence type="ECO:0000313" key="10">
    <source>
        <dbReference type="EMBL" id="MDF3846372.1"/>
    </source>
</evidence>
<evidence type="ECO:0000256" key="2">
    <source>
        <dbReference type="ARBA" id="ARBA00009773"/>
    </source>
</evidence>
<comment type="subcellular location">
    <subcellularLocation>
        <location evidence="1">Cell membrane</location>
        <topology evidence="1">Multi-pass membrane protein</topology>
    </subcellularLocation>
</comment>
<dbReference type="Proteomes" id="UP000077748">
    <property type="component" value="Chromosome"/>
</dbReference>
<feature type="transmembrane region" description="Helical" evidence="8">
    <location>
        <begin position="158"/>
        <end position="177"/>
    </location>
</feature>
<keyword evidence="5 8" id="KW-0812">Transmembrane</keyword>
<feature type="transmembrane region" description="Helical" evidence="8">
    <location>
        <begin position="307"/>
        <end position="332"/>
    </location>
</feature>
<keyword evidence="3" id="KW-0813">Transport</keyword>
<evidence type="ECO:0000256" key="7">
    <source>
        <dbReference type="ARBA" id="ARBA00023136"/>
    </source>
</evidence>
<accession>A0A1A9KGR6</accession>
<evidence type="ECO:0000256" key="8">
    <source>
        <dbReference type="SAM" id="Phobius"/>
    </source>
</evidence>
<evidence type="ECO:0000313" key="11">
    <source>
        <dbReference type="Proteomes" id="UP000077748"/>
    </source>
</evidence>
<dbReference type="EMBL" id="CP015878">
    <property type="protein sequence ID" value="ANI16715.1"/>
    <property type="molecule type" value="Genomic_DNA"/>
</dbReference>
<dbReference type="PANTHER" id="PTHR21716">
    <property type="entry name" value="TRANSMEMBRANE PROTEIN"/>
    <property type="match status" value="1"/>
</dbReference>
<keyword evidence="7 8" id="KW-0472">Membrane</keyword>
<evidence type="ECO:0000256" key="5">
    <source>
        <dbReference type="ARBA" id="ARBA00022692"/>
    </source>
</evidence>
<evidence type="ECO:0000313" key="9">
    <source>
        <dbReference type="EMBL" id="ANI16715.1"/>
    </source>
</evidence>
<feature type="transmembrane region" description="Helical" evidence="8">
    <location>
        <begin position="242"/>
        <end position="266"/>
    </location>
</feature>